<accession>A0A844E1K6</accession>
<organism evidence="1 2">
    <name type="scientific">Eubacterium ramulus</name>
    <dbReference type="NCBI Taxonomy" id="39490"/>
    <lineage>
        <taxon>Bacteria</taxon>
        <taxon>Bacillati</taxon>
        <taxon>Bacillota</taxon>
        <taxon>Clostridia</taxon>
        <taxon>Eubacteriales</taxon>
        <taxon>Eubacteriaceae</taxon>
        <taxon>Eubacterium</taxon>
    </lineage>
</organism>
<gene>
    <name evidence="1" type="ORF">GKE72_04570</name>
</gene>
<reference evidence="1 2" key="1">
    <citation type="journal article" date="2019" name="Nat. Med.">
        <title>A library of human gut bacterial isolates paired with longitudinal multiomics data enables mechanistic microbiome research.</title>
        <authorList>
            <person name="Poyet M."/>
            <person name="Groussin M."/>
            <person name="Gibbons S.M."/>
            <person name="Avila-Pacheco J."/>
            <person name="Jiang X."/>
            <person name="Kearney S.M."/>
            <person name="Perrotta A.R."/>
            <person name="Berdy B."/>
            <person name="Zhao S."/>
            <person name="Lieberman T.D."/>
            <person name="Swanson P.K."/>
            <person name="Smith M."/>
            <person name="Roesemann S."/>
            <person name="Alexander J.E."/>
            <person name="Rich S.A."/>
            <person name="Livny J."/>
            <person name="Vlamakis H."/>
            <person name="Clish C."/>
            <person name="Bullock K."/>
            <person name="Deik A."/>
            <person name="Scott J."/>
            <person name="Pierce K.A."/>
            <person name="Xavier R.J."/>
            <person name="Alm E.J."/>
        </authorList>
    </citation>
    <scope>NUCLEOTIDE SEQUENCE [LARGE SCALE GENOMIC DNA]</scope>
    <source>
        <strain evidence="1 2">BIOML-A3</strain>
    </source>
</reference>
<comment type="caution">
    <text evidence="1">The sequence shown here is derived from an EMBL/GenBank/DDBJ whole genome shotgun (WGS) entry which is preliminary data.</text>
</comment>
<name>A0A844E1K6_EUBRA</name>
<dbReference type="Proteomes" id="UP000431304">
    <property type="component" value="Unassembled WGS sequence"/>
</dbReference>
<proteinExistence type="predicted"/>
<dbReference type="RefSeq" id="WP_022035021.1">
    <property type="nucleotide sequence ID" value="NZ_JBAMSF010000019.1"/>
</dbReference>
<sequence>MRKAIKEKILQQKKGSQFYVKMICEGQSSLSREVFGRLFLQYMCAKFLLEPEEITTDNFYEICQISAEKAAKRPHGELDAAEAASKCGGATTAMNKKILFLLAVNREYGINVTAEDSVRIDTFTQLCDCIYQKLEEKQV</sequence>
<protein>
    <submittedName>
        <fullName evidence="1">Uncharacterized protein</fullName>
    </submittedName>
</protein>
<dbReference type="EMBL" id="WKRA01000005">
    <property type="protein sequence ID" value="MSD15353.1"/>
    <property type="molecule type" value="Genomic_DNA"/>
</dbReference>
<evidence type="ECO:0000313" key="2">
    <source>
        <dbReference type="Proteomes" id="UP000431304"/>
    </source>
</evidence>
<evidence type="ECO:0000313" key="1">
    <source>
        <dbReference type="EMBL" id="MSD15353.1"/>
    </source>
</evidence>
<dbReference type="AlphaFoldDB" id="A0A844E1K6"/>